<organism evidence="1 2">
    <name type="scientific">Haloterrigena salifodinae</name>
    <dbReference type="NCBI Taxonomy" id="2675099"/>
    <lineage>
        <taxon>Archaea</taxon>
        <taxon>Methanobacteriati</taxon>
        <taxon>Methanobacteriota</taxon>
        <taxon>Stenosarchaea group</taxon>
        <taxon>Halobacteria</taxon>
        <taxon>Halobacteriales</taxon>
        <taxon>Natrialbaceae</taxon>
        <taxon>Haloterrigena</taxon>
    </lineage>
</organism>
<proteinExistence type="predicted"/>
<dbReference type="GeneID" id="62874677"/>
<accession>A0A8T8E3Q0</accession>
<dbReference type="RefSeq" id="WP_204748730.1">
    <property type="nucleotide sequence ID" value="NZ_CP069188.1"/>
</dbReference>
<evidence type="ECO:0000313" key="1">
    <source>
        <dbReference type="EMBL" id="QRV16455.1"/>
    </source>
</evidence>
<keyword evidence="2" id="KW-1185">Reference proteome</keyword>
<dbReference type="AlphaFoldDB" id="A0A8T8E3Q0"/>
<dbReference type="EMBL" id="CP069188">
    <property type="protein sequence ID" value="QRV16455.1"/>
    <property type="molecule type" value="Genomic_DNA"/>
</dbReference>
<dbReference type="Proteomes" id="UP000637819">
    <property type="component" value="Chromosome"/>
</dbReference>
<reference evidence="1 2" key="1">
    <citation type="submission" date="2021-01" db="EMBL/GenBank/DDBJ databases">
        <title>Genome Sequence and Methylation Pattern of Haloterrigena salifodinae BOL5-1, An Extremely Halophilic Archaeon from a Bolivian Salt Mine.</title>
        <authorList>
            <person name="DasSarma P."/>
            <person name="Anton B.P."/>
            <person name="DasSarma S.L."/>
            <person name="von Ehrenheim H.A.L."/>
            <person name="Martinez F.L."/>
            <person name="Guzman D."/>
            <person name="Roberts R.J."/>
            <person name="DasSarma S."/>
        </authorList>
    </citation>
    <scope>NUCLEOTIDE SEQUENCE [LARGE SCALE GENOMIC DNA]</scope>
    <source>
        <strain evidence="1 2">BOL5-1</strain>
    </source>
</reference>
<dbReference type="KEGG" id="hsal:JMJ58_06095"/>
<evidence type="ECO:0000313" key="2">
    <source>
        <dbReference type="Proteomes" id="UP000637819"/>
    </source>
</evidence>
<gene>
    <name evidence="1" type="ORF">JMJ58_06095</name>
</gene>
<dbReference type="OrthoDB" id="217868at2157"/>
<sequence>MATDTETDTDAFDEISLTNQVVLLGVAELQRRDETPAQTHVLRRVCRTQLEGVNVGVIGTLTEADVMRSLYRLEDEGFVKEIETEGTSPTGKGRPAYALNVAPEIVEEGVADELLESTD</sequence>
<name>A0A8T8E3Q0_9EURY</name>
<protein>
    <submittedName>
        <fullName evidence="1">Uncharacterized protein</fullName>
    </submittedName>
</protein>